<feature type="region of interest" description="Disordered" evidence="1">
    <location>
        <begin position="139"/>
        <end position="159"/>
    </location>
</feature>
<dbReference type="GeneID" id="10508764"/>
<dbReference type="GO" id="GO:0010181">
    <property type="term" value="F:FMN binding"/>
    <property type="evidence" value="ECO:0007669"/>
    <property type="project" value="InterPro"/>
</dbReference>
<dbReference type="CDD" id="cd02932">
    <property type="entry name" value="OYE_YqiM_FMN"/>
    <property type="match status" value="1"/>
</dbReference>
<gene>
    <name evidence="3" type="ORF">DICPUDRAFT_41003</name>
</gene>
<dbReference type="SUPFAM" id="SSF51395">
    <property type="entry name" value="FMN-linked oxidoreductases"/>
    <property type="match status" value="1"/>
</dbReference>
<dbReference type="InterPro" id="IPR044152">
    <property type="entry name" value="YqjM-like"/>
</dbReference>
<dbReference type="Gene3D" id="3.20.20.70">
    <property type="entry name" value="Aldolase class I"/>
    <property type="match status" value="1"/>
</dbReference>
<dbReference type="GO" id="GO:0003959">
    <property type="term" value="F:NADPH dehydrogenase activity"/>
    <property type="evidence" value="ECO:0007669"/>
    <property type="project" value="InterPro"/>
</dbReference>
<dbReference type="RefSeq" id="XP_003292728.1">
    <property type="nucleotide sequence ID" value="XM_003292680.1"/>
</dbReference>
<dbReference type="PANTHER" id="PTHR43303">
    <property type="entry name" value="NADPH DEHYDROGENASE C23G7.10C-RELATED"/>
    <property type="match status" value="1"/>
</dbReference>
<dbReference type="PANTHER" id="PTHR43303:SF1">
    <property type="entry name" value="NADH:FLAVIN OXIDOREDUCTASE_NADH OXIDASE DOMAIN-CONTAINING PROTEIN"/>
    <property type="match status" value="1"/>
</dbReference>
<evidence type="ECO:0000313" key="3">
    <source>
        <dbReference type="EMBL" id="EGC30744.1"/>
    </source>
</evidence>
<keyword evidence="4" id="KW-1185">Reference proteome</keyword>
<dbReference type="OrthoDB" id="276546at2759"/>
<dbReference type="InParanoid" id="F0ZZ91"/>
<proteinExistence type="predicted"/>
<sequence length="399" mass="44581">MQEFNYKLLNFEKPNNYKSTGSAIELNEKTPKLFTPIQIKEMVLRNRVIISPMCQYSSSGNSGLANEWHYVHYGGFAKGGASMIIMESTAVLPEGRITYLDLGIWSDNHIAPLKKIIDFAHLFDTKVCVQLAHAGRKSSSSIPFSKEGGHSSISPNDQYGRGWQQLSSSPIAWSDQMTQPVEMSIDDIKEVIDAFKHGAIRANKAGFDACELHFSHGYLAMQFLSPTSNTRTDQYGGSFENRTRILFEIIDAVKKVWPSNKPILVRISAEEWVGSQGWTIEDSIQLAKKLEEVGIDWLDVSSGGNNQHQKIKGGAMYQVPFAKSIKESPGISKMLISTVGSITTGNQAESILLDNSADFILFGRPFLRNPNFTYELAYQLNTKIDYALQYNQGKYHIVS</sequence>
<name>F0ZZ91_DICPU</name>
<dbReference type="eggNOG" id="KOG0134">
    <property type="taxonomic scope" value="Eukaryota"/>
</dbReference>
<evidence type="ECO:0000259" key="2">
    <source>
        <dbReference type="Pfam" id="PF00724"/>
    </source>
</evidence>
<reference evidence="4" key="1">
    <citation type="journal article" date="2011" name="Genome Biol.">
        <title>Comparative genomics of the social amoebae Dictyostelium discoideum and Dictyostelium purpureum.</title>
        <authorList>
            <consortium name="US DOE Joint Genome Institute (JGI-PGF)"/>
            <person name="Sucgang R."/>
            <person name="Kuo A."/>
            <person name="Tian X."/>
            <person name="Salerno W."/>
            <person name="Parikh A."/>
            <person name="Feasley C.L."/>
            <person name="Dalin E."/>
            <person name="Tu H."/>
            <person name="Huang E."/>
            <person name="Barry K."/>
            <person name="Lindquist E."/>
            <person name="Shapiro H."/>
            <person name="Bruce D."/>
            <person name="Schmutz J."/>
            <person name="Salamov A."/>
            <person name="Fey P."/>
            <person name="Gaudet P."/>
            <person name="Anjard C."/>
            <person name="Babu M.M."/>
            <person name="Basu S."/>
            <person name="Bushmanova Y."/>
            <person name="van der Wel H."/>
            <person name="Katoh-Kurasawa M."/>
            <person name="Dinh C."/>
            <person name="Coutinho P.M."/>
            <person name="Saito T."/>
            <person name="Elias M."/>
            <person name="Schaap P."/>
            <person name="Kay R.R."/>
            <person name="Henrissat B."/>
            <person name="Eichinger L."/>
            <person name="Rivero F."/>
            <person name="Putnam N.H."/>
            <person name="West C.M."/>
            <person name="Loomis W.F."/>
            <person name="Chisholm R.L."/>
            <person name="Shaulsky G."/>
            <person name="Strassmann J.E."/>
            <person name="Queller D.C."/>
            <person name="Kuspa A."/>
            <person name="Grigoriev I.V."/>
        </authorList>
    </citation>
    <scope>NUCLEOTIDE SEQUENCE [LARGE SCALE GENOMIC DNA]</scope>
    <source>
        <strain evidence="4">QSDP1</strain>
    </source>
</reference>
<dbReference type="KEGG" id="dpp:DICPUDRAFT_41003"/>
<dbReference type="VEuPathDB" id="AmoebaDB:DICPUDRAFT_41003"/>
<evidence type="ECO:0000256" key="1">
    <source>
        <dbReference type="SAM" id="MobiDB-lite"/>
    </source>
</evidence>
<dbReference type="Proteomes" id="UP000001064">
    <property type="component" value="Unassembled WGS sequence"/>
</dbReference>
<protein>
    <recommendedName>
        <fullName evidence="2">NADH:flavin oxidoreductase/NADH oxidase N-terminal domain-containing protein</fullName>
    </recommendedName>
</protein>
<feature type="domain" description="NADH:flavin oxidoreductase/NADH oxidase N-terminal" evidence="2">
    <location>
        <begin position="32"/>
        <end position="382"/>
    </location>
</feature>
<dbReference type="STRING" id="5786.F0ZZ91"/>
<accession>F0ZZ91</accession>
<organism evidence="3 4">
    <name type="scientific">Dictyostelium purpureum</name>
    <name type="common">Slime mold</name>
    <dbReference type="NCBI Taxonomy" id="5786"/>
    <lineage>
        <taxon>Eukaryota</taxon>
        <taxon>Amoebozoa</taxon>
        <taxon>Evosea</taxon>
        <taxon>Eumycetozoa</taxon>
        <taxon>Dictyostelia</taxon>
        <taxon>Dictyosteliales</taxon>
        <taxon>Dictyosteliaceae</taxon>
        <taxon>Dictyostelium</taxon>
    </lineage>
</organism>
<dbReference type="InterPro" id="IPR001155">
    <property type="entry name" value="OxRdtase_FMN_N"/>
</dbReference>
<dbReference type="EMBL" id="GL871304">
    <property type="protein sequence ID" value="EGC30744.1"/>
    <property type="molecule type" value="Genomic_DNA"/>
</dbReference>
<dbReference type="AlphaFoldDB" id="F0ZZ91"/>
<dbReference type="InterPro" id="IPR013785">
    <property type="entry name" value="Aldolase_TIM"/>
</dbReference>
<dbReference type="OMA" id="AHQIRWG"/>
<dbReference type="Pfam" id="PF00724">
    <property type="entry name" value="Oxidored_FMN"/>
    <property type="match status" value="1"/>
</dbReference>
<evidence type="ECO:0000313" key="4">
    <source>
        <dbReference type="Proteomes" id="UP000001064"/>
    </source>
</evidence>
<dbReference type="GO" id="GO:0050661">
    <property type="term" value="F:NADP binding"/>
    <property type="evidence" value="ECO:0007669"/>
    <property type="project" value="InterPro"/>
</dbReference>